<feature type="transmembrane region" description="Helical" evidence="6">
    <location>
        <begin position="341"/>
        <end position="359"/>
    </location>
</feature>
<keyword evidence="5 6" id="KW-0472">Membrane</keyword>
<feature type="transmembrane region" description="Helical" evidence="6">
    <location>
        <begin position="21"/>
        <end position="41"/>
    </location>
</feature>
<keyword evidence="4 6" id="KW-1133">Transmembrane helix</keyword>
<name>A0A1G1TJK2_9BACT</name>
<evidence type="ECO:0000313" key="10">
    <source>
        <dbReference type="Proteomes" id="UP000177506"/>
    </source>
</evidence>
<evidence type="ECO:0000259" key="8">
    <source>
        <dbReference type="Pfam" id="PF12704"/>
    </source>
</evidence>
<dbReference type="InterPro" id="IPR050250">
    <property type="entry name" value="Macrolide_Exporter_MacB"/>
</dbReference>
<dbReference type="Pfam" id="PF12704">
    <property type="entry name" value="MacB_PCD"/>
    <property type="match status" value="1"/>
</dbReference>
<reference evidence="9 10" key="1">
    <citation type="submission" date="2016-08" db="EMBL/GenBank/DDBJ databases">
        <title>Hymenobacter coccineus sp. nov., Hymenobacter lapidarius sp. nov. and Hymenobacter glacialis sp. nov., isolated from Antarctic soil.</title>
        <authorList>
            <person name="Sedlacek I."/>
            <person name="Kralova S."/>
            <person name="Kyrova K."/>
            <person name="Maslanova I."/>
            <person name="Stankova E."/>
            <person name="Vrbovska V."/>
            <person name="Nemec M."/>
            <person name="Bartak M."/>
            <person name="Svec P."/>
            <person name="Busse H.-J."/>
            <person name="Pantucek R."/>
        </authorList>
    </citation>
    <scope>NUCLEOTIDE SEQUENCE [LARGE SCALE GENOMIC DNA]</scope>
    <source>
        <strain evidence="9 10">CCM 8649</strain>
    </source>
</reference>
<dbReference type="OrthoDB" id="8740261at2"/>
<dbReference type="PANTHER" id="PTHR30572">
    <property type="entry name" value="MEMBRANE COMPONENT OF TRANSPORTER-RELATED"/>
    <property type="match status" value="1"/>
</dbReference>
<dbReference type="Proteomes" id="UP000177506">
    <property type="component" value="Unassembled WGS sequence"/>
</dbReference>
<dbReference type="AlphaFoldDB" id="A0A1G1TJK2"/>
<keyword evidence="10" id="KW-1185">Reference proteome</keyword>
<comment type="caution">
    <text evidence="9">The sequence shown here is derived from an EMBL/GenBank/DDBJ whole genome shotgun (WGS) entry which is preliminary data.</text>
</comment>
<keyword evidence="3 6" id="KW-0812">Transmembrane</keyword>
<accession>A0A1G1TJK2</accession>
<evidence type="ECO:0000256" key="5">
    <source>
        <dbReference type="ARBA" id="ARBA00023136"/>
    </source>
</evidence>
<feature type="domain" description="ABC3 transporter permease C-terminal" evidence="7">
    <location>
        <begin position="291"/>
        <end position="406"/>
    </location>
</feature>
<evidence type="ECO:0000256" key="1">
    <source>
        <dbReference type="ARBA" id="ARBA00004651"/>
    </source>
</evidence>
<dbReference type="InterPro" id="IPR003838">
    <property type="entry name" value="ABC3_permease_C"/>
</dbReference>
<feature type="transmembrane region" description="Helical" evidence="6">
    <location>
        <begin position="379"/>
        <end position="400"/>
    </location>
</feature>
<feature type="domain" description="MacB-like periplasmic core" evidence="8">
    <location>
        <begin position="25"/>
        <end position="240"/>
    </location>
</feature>
<sequence>MLWNYLKIAWKVLLRRKFFTAISLFGISFTLMILLVVYALFDYTVGPHQPEMRTDRLLFASRMEYQYKDGGVNRSSLGYAFLDRHARPLRTPENVSISESNWSEAVAYVGNQTLKLDQKRTDSEFWQVLNFTFVAGRPYNLREVRDGAHVAVINETTSRHYFGTTQGVVGRPLVLDSRAYQVVGVVRDVPLLRFSCYADVWLPVTTTTDDLRNPDYMGRYQVILLARSAADVPRVQQEYEQMIAHQPVPDPKQFKQIGSHALLLRTAVLSRFARGSQGPGSDQPILRLMLMLALLFMLLPALNLVNINVSRTLERSSEIGVRKAFGATAGRLVGQFLVENIFLTLVGGVLGLALAAGALHLLNESQFLPYSEFGLNGRVFGMALGIVLFFGVLSGAYPAYKMSKLQAVKALKGDTAA</sequence>
<organism evidence="9 10">
    <name type="scientific">Hymenobacter coccineus</name>
    <dbReference type="NCBI Taxonomy" id="1908235"/>
    <lineage>
        <taxon>Bacteria</taxon>
        <taxon>Pseudomonadati</taxon>
        <taxon>Bacteroidota</taxon>
        <taxon>Cytophagia</taxon>
        <taxon>Cytophagales</taxon>
        <taxon>Hymenobacteraceae</taxon>
        <taxon>Hymenobacter</taxon>
    </lineage>
</organism>
<evidence type="ECO:0000256" key="6">
    <source>
        <dbReference type="SAM" id="Phobius"/>
    </source>
</evidence>
<feature type="transmembrane region" description="Helical" evidence="6">
    <location>
        <begin position="285"/>
        <end position="305"/>
    </location>
</feature>
<dbReference type="EMBL" id="MDZA01000093">
    <property type="protein sequence ID" value="OGX91037.1"/>
    <property type="molecule type" value="Genomic_DNA"/>
</dbReference>
<dbReference type="RefSeq" id="WP_070742346.1">
    <property type="nucleotide sequence ID" value="NZ_MDZA01000093.1"/>
</dbReference>
<dbReference type="PANTHER" id="PTHR30572:SF18">
    <property type="entry name" value="ABC-TYPE MACROLIDE FAMILY EXPORT SYSTEM PERMEASE COMPONENT 2"/>
    <property type="match status" value="1"/>
</dbReference>
<evidence type="ECO:0000259" key="7">
    <source>
        <dbReference type="Pfam" id="PF02687"/>
    </source>
</evidence>
<comment type="subcellular location">
    <subcellularLocation>
        <location evidence="1">Cell membrane</location>
        <topology evidence="1">Multi-pass membrane protein</topology>
    </subcellularLocation>
</comment>
<dbReference type="Pfam" id="PF02687">
    <property type="entry name" value="FtsX"/>
    <property type="match status" value="1"/>
</dbReference>
<dbReference type="GO" id="GO:0022857">
    <property type="term" value="F:transmembrane transporter activity"/>
    <property type="evidence" value="ECO:0007669"/>
    <property type="project" value="TreeGrafter"/>
</dbReference>
<evidence type="ECO:0000256" key="2">
    <source>
        <dbReference type="ARBA" id="ARBA00022475"/>
    </source>
</evidence>
<dbReference type="InterPro" id="IPR025857">
    <property type="entry name" value="MacB_PCD"/>
</dbReference>
<evidence type="ECO:0000256" key="4">
    <source>
        <dbReference type="ARBA" id="ARBA00022989"/>
    </source>
</evidence>
<keyword evidence="2" id="KW-1003">Cell membrane</keyword>
<evidence type="ECO:0000313" key="9">
    <source>
        <dbReference type="EMBL" id="OGX91037.1"/>
    </source>
</evidence>
<proteinExistence type="predicted"/>
<evidence type="ECO:0000256" key="3">
    <source>
        <dbReference type="ARBA" id="ARBA00022692"/>
    </source>
</evidence>
<evidence type="ECO:0008006" key="11">
    <source>
        <dbReference type="Google" id="ProtNLM"/>
    </source>
</evidence>
<dbReference type="GO" id="GO:0005886">
    <property type="term" value="C:plasma membrane"/>
    <property type="evidence" value="ECO:0007669"/>
    <property type="project" value="UniProtKB-SubCell"/>
</dbReference>
<protein>
    <recommendedName>
        <fullName evidence="11">ABC transporter permease</fullName>
    </recommendedName>
</protein>
<gene>
    <name evidence="9" type="ORF">BEN49_21295</name>
</gene>